<reference evidence="1" key="1">
    <citation type="submission" date="2022-06" db="EMBL/GenBank/DDBJ databases">
        <authorList>
            <consortium name="SYNGENTA / RWTH Aachen University"/>
        </authorList>
    </citation>
    <scope>NUCLEOTIDE SEQUENCE</scope>
</reference>
<dbReference type="Proteomes" id="UP001153365">
    <property type="component" value="Unassembled WGS sequence"/>
</dbReference>
<evidence type="ECO:0000313" key="2">
    <source>
        <dbReference type="Proteomes" id="UP001153365"/>
    </source>
</evidence>
<sequence>MSLSRAGRAGWGSASHPILLQPARVRLDLACWAGSWAGKARLGLGLAWMGWAGQARAGNGRLGLGLAGSWTGWGLAGQVEGRQGRYVGQVGQARAAYLSLLGGMICGQKISMGSVSEGCSCVGGGATDEHSVGGGEEVINEEAKAEGSLIDLQAQPAAKSEHIHPSESDS</sequence>
<proteinExistence type="predicted"/>
<dbReference type="AlphaFoldDB" id="A0AAV0B6P4"/>
<name>A0AAV0B6P4_PHAPC</name>
<protein>
    <submittedName>
        <fullName evidence="1">Uncharacterized protein</fullName>
    </submittedName>
</protein>
<evidence type="ECO:0000313" key="1">
    <source>
        <dbReference type="EMBL" id="CAH7681524.1"/>
    </source>
</evidence>
<dbReference type="EMBL" id="CALTRL010003609">
    <property type="protein sequence ID" value="CAH7681524.1"/>
    <property type="molecule type" value="Genomic_DNA"/>
</dbReference>
<accession>A0AAV0B6P4</accession>
<gene>
    <name evidence="1" type="ORF">PPACK8108_LOCUS14131</name>
</gene>
<organism evidence="1 2">
    <name type="scientific">Phakopsora pachyrhizi</name>
    <name type="common">Asian soybean rust disease fungus</name>
    <dbReference type="NCBI Taxonomy" id="170000"/>
    <lineage>
        <taxon>Eukaryota</taxon>
        <taxon>Fungi</taxon>
        <taxon>Dikarya</taxon>
        <taxon>Basidiomycota</taxon>
        <taxon>Pucciniomycotina</taxon>
        <taxon>Pucciniomycetes</taxon>
        <taxon>Pucciniales</taxon>
        <taxon>Phakopsoraceae</taxon>
        <taxon>Phakopsora</taxon>
    </lineage>
</organism>
<keyword evidence="2" id="KW-1185">Reference proteome</keyword>
<comment type="caution">
    <text evidence="1">The sequence shown here is derived from an EMBL/GenBank/DDBJ whole genome shotgun (WGS) entry which is preliminary data.</text>
</comment>